<reference evidence="4" key="1">
    <citation type="submission" date="2018-05" db="EMBL/GenBank/DDBJ databases">
        <authorList>
            <person name="Lanie J.A."/>
            <person name="Ng W.-L."/>
            <person name="Kazmierczak K.M."/>
            <person name="Andrzejewski T.M."/>
            <person name="Davidsen T.M."/>
            <person name="Wayne K.J."/>
            <person name="Tettelin H."/>
            <person name="Glass J.I."/>
            <person name="Rusch D."/>
            <person name="Podicherti R."/>
            <person name="Tsui H.-C.T."/>
            <person name="Winkler M.E."/>
        </authorList>
    </citation>
    <scope>NUCLEOTIDE SEQUENCE</scope>
</reference>
<dbReference type="Pfam" id="PF00583">
    <property type="entry name" value="Acetyltransf_1"/>
    <property type="match status" value="1"/>
</dbReference>
<dbReference type="InterPro" id="IPR016181">
    <property type="entry name" value="Acyl_CoA_acyltransferase"/>
</dbReference>
<dbReference type="NCBIfam" id="TIGR01575">
    <property type="entry name" value="rimI"/>
    <property type="match status" value="1"/>
</dbReference>
<evidence type="ECO:0000313" key="4">
    <source>
        <dbReference type="EMBL" id="SVD67654.1"/>
    </source>
</evidence>
<evidence type="ECO:0000256" key="1">
    <source>
        <dbReference type="ARBA" id="ARBA00022679"/>
    </source>
</evidence>
<dbReference type="AlphaFoldDB" id="A0A382X9U7"/>
<proteinExistence type="predicted"/>
<sequence length="148" mass="16721">VHDEPIIRTGTPSDNEAIHAIEQSVFKEDPWSLEMISQEIADDPSRKTWIMELGEFMIGYCMVRSGPGEVHLINMAVEPSFQRMGLGKRMLDHFLDQIPAKSSVFLEVKRGNFPAINLYLGAGFEDVAIREAYYRDGSDAIVMCLIKE</sequence>
<protein>
    <recommendedName>
        <fullName evidence="3">N-acetyltransferase domain-containing protein</fullName>
    </recommendedName>
</protein>
<dbReference type="InterPro" id="IPR050832">
    <property type="entry name" value="Bact_Acetyltransf"/>
</dbReference>
<name>A0A382X9U7_9ZZZZ</name>
<dbReference type="EMBL" id="UINC01165964">
    <property type="protein sequence ID" value="SVD67654.1"/>
    <property type="molecule type" value="Genomic_DNA"/>
</dbReference>
<dbReference type="GO" id="GO:0008080">
    <property type="term" value="F:N-acetyltransferase activity"/>
    <property type="evidence" value="ECO:0007669"/>
    <property type="project" value="InterPro"/>
</dbReference>
<organism evidence="4">
    <name type="scientific">marine metagenome</name>
    <dbReference type="NCBI Taxonomy" id="408172"/>
    <lineage>
        <taxon>unclassified sequences</taxon>
        <taxon>metagenomes</taxon>
        <taxon>ecological metagenomes</taxon>
    </lineage>
</organism>
<feature type="non-terminal residue" evidence="4">
    <location>
        <position position="1"/>
    </location>
</feature>
<gene>
    <name evidence="4" type="ORF">METZ01_LOCUS420508</name>
</gene>
<dbReference type="PANTHER" id="PTHR43877">
    <property type="entry name" value="AMINOALKYLPHOSPHONATE N-ACETYLTRANSFERASE-RELATED-RELATED"/>
    <property type="match status" value="1"/>
</dbReference>
<keyword evidence="1" id="KW-0808">Transferase</keyword>
<evidence type="ECO:0000256" key="2">
    <source>
        <dbReference type="ARBA" id="ARBA00023315"/>
    </source>
</evidence>
<dbReference type="SUPFAM" id="SSF55729">
    <property type="entry name" value="Acyl-CoA N-acyltransferases (Nat)"/>
    <property type="match status" value="1"/>
</dbReference>
<dbReference type="PROSITE" id="PS51186">
    <property type="entry name" value="GNAT"/>
    <property type="match status" value="1"/>
</dbReference>
<dbReference type="Gene3D" id="3.40.630.30">
    <property type="match status" value="1"/>
</dbReference>
<keyword evidence="2" id="KW-0012">Acyltransferase</keyword>
<accession>A0A382X9U7</accession>
<evidence type="ECO:0000259" key="3">
    <source>
        <dbReference type="PROSITE" id="PS51186"/>
    </source>
</evidence>
<dbReference type="InterPro" id="IPR006464">
    <property type="entry name" value="AcTrfase_RimI/Ard1"/>
</dbReference>
<feature type="domain" description="N-acetyltransferase" evidence="3">
    <location>
        <begin position="5"/>
        <end position="148"/>
    </location>
</feature>
<dbReference type="CDD" id="cd04301">
    <property type="entry name" value="NAT_SF"/>
    <property type="match status" value="1"/>
</dbReference>
<dbReference type="InterPro" id="IPR000182">
    <property type="entry name" value="GNAT_dom"/>
</dbReference>